<feature type="non-terminal residue" evidence="1">
    <location>
        <position position="1"/>
    </location>
</feature>
<dbReference type="EMBL" id="OW152819">
    <property type="protein sequence ID" value="CAH2074296.1"/>
    <property type="molecule type" value="Genomic_DNA"/>
</dbReference>
<keyword evidence="2" id="KW-1185">Reference proteome</keyword>
<evidence type="ECO:0000313" key="2">
    <source>
        <dbReference type="Proteomes" id="UP000837857"/>
    </source>
</evidence>
<evidence type="ECO:0000313" key="1">
    <source>
        <dbReference type="EMBL" id="CAH2074296.1"/>
    </source>
</evidence>
<protein>
    <submittedName>
        <fullName evidence="1">Uncharacterized protein</fullName>
    </submittedName>
</protein>
<proteinExistence type="predicted"/>
<dbReference type="Proteomes" id="UP000837857">
    <property type="component" value="Chromosome 7"/>
</dbReference>
<reference evidence="1" key="1">
    <citation type="submission" date="2022-03" db="EMBL/GenBank/DDBJ databases">
        <authorList>
            <person name="Martin H S."/>
        </authorList>
    </citation>
    <scope>NUCLEOTIDE SEQUENCE</scope>
</reference>
<sequence>MDVALGREYNAENGVIRDASRSRASGFVMNGVKDARSYKGKFFATGGGFGFVSARSRRRRALPRVTLGGKVDGTHSR</sequence>
<organism evidence="1 2">
    <name type="scientific">Iphiclides podalirius</name>
    <name type="common">scarce swallowtail</name>
    <dbReference type="NCBI Taxonomy" id="110791"/>
    <lineage>
        <taxon>Eukaryota</taxon>
        <taxon>Metazoa</taxon>
        <taxon>Ecdysozoa</taxon>
        <taxon>Arthropoda</taxon>
        <taxon>Hexapoda</taxon>
        <taxon>Insecta</taxon>
        <taxon>Pterygota</taxon>
        <taxon>Neoptera</taxon>
        <taxon>Endopterygota</taxon>
        <taxon>Lepidoptera</taxon>
        <taxon>Glossata</taxon>
        <taxon>Ditrysia</taxon>
        <taxon>Papilionoidea</taxon>
        <taxon>Papilionidae</taxon>
        <taxon>Papilioninae</taxon>
        <taxon>Iphiclides</taxon>
    </lineage>
</organism>
<name>A0ABN8J298_9NEOP</name>
<accession>A0ABN8J298</accession>
<gene>
    <name evidence="1" type="ORF">IPOD504_LOCUS16009</name>
</gene>